<keyword evidence="2" id="KW-0012">Acyltransferase</keyword>
<protein>
    <submittedName>
        <fullName evidence="2">Acyl-CoA N-acyltransferase</fullName>
    </submittedName>
</protein>
<feature type="domain" description="N-acetyltransferase" evidence="1">
    <location>
        <begin position="3"/>
        <end position="200"/>
    </location>
</feature>
<accession>A0A550CS97</accession>
<dbReference type="STRING" id="97359.A0A550CS97"/>
<reference evidence="2 3" key="1">
    <citation type="journal article" date="2019" name="New Phytol.">
        <title>Comparative genomics reveals unique wood-decay strategies and fruiting body development in the Schizophyllaceae.</title>
        <authorList>
            <person name="Almasi E."/>
            <person name="Sahu N."/>
            <person name="Krizsan K."/>
            <person name="Balint B."/>
            <person name="Kovacs G.M."/>
            <person name="Kiss B."/>
            <person name="Cseklye J."/>
            <person name="Drula E."/>
            <person name="Henrissat B."/>
            <person name="Nagy I."/>
            <person name="Chovatia M."/>
            <person name="Adam C."/>
            <person name="LaButti K."/>
            <person name="Lipzen A."/>
            <person name="Riley R."/>
            <person name="Grigoriev I.V."/>
            <person name="Nagy L.G."/>
        </authorList>
    </citation>
    <scope>NUCLEOTIDE SEQUENCE [LARGE SCALE GENOMIC DNA]</scope>
    <source>
        <strain evidence="2 3">NL-1724</strain>
    </source>
</reference>
<dbReference type="Pfam" id="PF00583">
    <property type="entry name" value="Acetyltransf_1"/>
    <property type="match status" value="1"/>
</dbReference>
<evidence type="ECO:0000259" key="1">
    <source>
        <dbReference type="PROSITE" id="PS51186"/>
    </source>
</evidence>
<dbReference type="AlphaFoldDB" id="A0A550CS97"/>
<dbReference type="InterPro" id="IPR016181">
    <property type="entry name" value="Acyl_CoA_acyltransferase"/>
</dbReference>
<dbReference type="PROSITE" id="PS51186">
    <property type="entry name" value="GNAT"/>
    <property type="match status" value="1"/>
</dbReference>
<keyword evidence="3" id="KW-1185">Reference proteome</keyword>
<evidence type="ECO:0000313" key="3">
    <source>
        <dbReference type="Proteomes" id="UP000320762"/>
    </source>
</evidence>
<gene>
    <name evidence="2" type="ORF">BD626DRAFT_104263</name>
</gene>
<dbReference type="InterPro" id="IPR000182">
    <property type="entry name" value="GNAT_dom"/>
</dbReference>
<dbReference type="OrthoDB" id="9975416at2759"/>
<dbReference type="GO" id="GO:0016747">
    <property type="term" value="F:acyltransferase activity, transferring groups other than amino-acyl groups"/>
    <property type="evidence" value="ECO:0007669"/>
    <property type="project" value="InterPro"/>
</dbReference>
<proteinExistence type="predicted"/>
<comment type="caution">
    <text evidence="2">The sequence shown here is derived from an EMBL/GenBank/DDBJ whole genome shotgun (WGS) entry which is preliminary data.</text>
</comment>
<dbReference type="PANTHER" id="PTHR13170">
    <property type="entry name" value="O-GLCNACASE"/>
    <property type="match status" value="1"/>
</dbReference>
<evidence type="ECO:0000313" key="2">
    <source>
        <dbReference type="EMBL" id="TRM67663.1"/>
    </source>
</evidence>
<organism evidence="2 3">
    <name type="scientific">Schizophyllum amplum</name>
    <dbReference type="NCBI Taxonomy" id="97359"/>
    <lineage>
        <taxon>Eukaryota</taxon>
        <taxon>Fungi</taxon>
        <taxon>Dikarya</taxon>
        <taxon>Basidiomycota</taxon>
        <taxon>Agaricomycotina</taxon>
        <taxon>Agaricomycetes</taxon>
        <taxon>Agaricomycetidae</taxon>
        <taxon>Agaricales</taxon>
        <taxon>Schizophyllaceae</taxon>
        <taxon>Schizophyllum</taxon>
    </lineage>
</organism>
<dbReference type="Proteomes" id="UP000320762">
    <property type="component" value="Unassembled WGS sequence"/>
</dbReference>
<name>A0A550CS97_9AGAR</name>
<keyword evidence="2" id="KW-0808">Transferase</keyword>
<dbReference type="InterPro" id="IPR051822">
    <property type="entry name" value="Glycosyl_Hydrolase_84"/>
</dbReference>
<dbReference type="SUPFAM" id="SSF55729">
    <property type="entry name" value="Acyl-CoA N-acyltransferases (Nat)"/>
    <property type="match status" value="1"/>
</dbReference>
<dbReference type="Gene3D" id="3.40.630.30">
    <property type="match status" value="1"/>
</dbReference>
<dbReference type="CDD" id="cd04301">
    <property type="entry name" value="NAT_SF"/>
    <property type="match status" value="1"/>
</dbReference>
<sequence length="202" mass="22582">MPISIRKATEDDTVALSRICLLTADAGKSAETLHEFGALPGLVFAVPYVTLPTTWAFVLQDDDTGAAVGYVVGSTDTRAFEAYAQEHWWPRWAAEYPPERMTRPADVKYAHLLQNMFTASEACMGFAPAHLHINILDAYQDKGWGRRLIERAVEHLKGEGIEGVWLGMDPRNMSARTFYEKLGFREIEGADKNNMGLKFENA</sequence>
<dbReference type="EMBL" id="VDMD01000002">
    <property type="protein sequence ID" value="TRM67663.1"/>
    <property type="molecule type" value="Genomic_DNA"/>
</dbReference>
<dbReference type="PANTHER" id="PTHR13170:SF16">
    <property type="entry name" value="PROTEIN O-GLCNACASE"/>
    <property type="match status" value="1"/>
</dbReference>